<dbReference type="SUPFAM" id="SSF88697">
    <property type="entry name" value="PUA domain-like"/>
    <property type="match status" value="1"/>
</dbReference>
<dbReference type="InterPro" id="IPR036393">
    <property type="entry name" value="AceGlu_kinase-like_sf"/>
</dbReference>
<keyword evidence="2 8" id="KW-0028">Amino-acid biosynthesis</keyword>
<dbReference type="EC" id="2.7.2.11" evidence="8"/>
<feature type="domain" description="PUA" evidence="9">
    <location>
        <begin position="276"/>
        <end position="359"/>
    </location>
</feature>
<evidence type="ECO:0000256" key="7">
    <source>
        <dbReference type="ARBA" id="ARBA00022840"/>
    </source>
</evidence>
<protein>
    <recommendedName>
        <fullName evidence="8">Glutamate 5-kinase</fullName>
        <ecNumber evidence="8">2.7.2.11</ecNumber>
    </recommendedName>
    <alternativeName>
        <fullName evidence="8">Gamma-glutamyl kinase</fullName>
        <shortName evidence="8">GK</shortName>
    </alternativeName>
</protein>
<dbReference type="InterPro" id="IPR036974">
    <property type="entry name" value="PUA_sf"/>
</dbReference>
<feature type="binding site" evidence="8">
    <location>
        <position position="149"/>
    </location>
    <ligand>
        <name>substrate</name>
    </ligand>
</feature>
<dbReference type="GeneID" id="93735653"/>
<dbReference type="GO" id="GO:0003723">
    <property type="term" value="F:RNA binding"/>
    <property type="evidence" value="ECO:0007669"/>
    <property type="project" value="InterPro"/>
</dbReference>
<dbReference type="GO" id="GO:0004349">
    <property type="term" value="F:glutamate 5-kinase activity"/>
    <property type="evidence" value="ECO:0007669"/>
    <property type="project" value="UniProtKB-UniRule"/>
</dbReference>
<dbReference type="InterPro" id="IPR015947">
    <property type="entry name" value="PUA-like_sf"/>
</dbReference>
<dbReference type="AlphaFoldDB" id="A0A068Z3L5"/>
<dbReference type="PRINTS" id="PR00474">
    <property type="entry name" value="GLU5KINASE"/>
</dbReference>
<accession>A0A068Z3L5</accession>
<gene>
    <name evidence="8 10" type="primary">proB</name>
    <name evidence="10" type="ORF">SYMBAF_03850</name>
</gene>
<dbReference type="EMBL" id="CP050855">
    <property type="protein sequence ID" value="QLH62246.1"/>
    <property type="molecule type" value="Genomic_DNA"/>
</dbReference>
<comment type="pathway">
    <text evidence="8">Amino-acid biosynthesis; L-proline biosynthesis; L-glutamate 5-semialdehyde from L-glutamate: step 1/2.</text>
</comment>
<keyword evidence="7 8" id="KW-0067">ATP-binding</keyword>
<feature type="binding site" evidence="8">
    <location>
        <position position="137"/>
    </location>
    <ligand>
        <name>substrate</name>
    </ligand>
</feature>
<dbReference type="Gene3D" id="2.30.130.10">
    <property type="entry name" value="PUA domain"/>
    <property type="match status" value="1"/>
</dbReference>
<dbReference type="PANTHER" id="PTHR43654:SF1">
    <property type="entry name" value="ISOPENTENYL PHOSPHATE KINASE"/>
    <property type="match status" value="1"/>
</dbReference>
<dbReference type="RefSeq" id="WP_040263033.1">
    <property type="nucleotide sequence ID" value="NZ_CP050855.1"/>
</dbReference>
<keyword evidence="1 8" id="KW-0963">Cytoplasm</keyword>
<dbReference type="SMART" id="SM00359">
    <property type="entry name" value="PUA"/>
    <property type="match status" value="1"/>
</dbReference>
<dbReference type="UniPathway" id="UPA00098">
    <property type="reaction ID" value="UER00359"/>
</dbReference>
<comment type="subcellular location">
    <subcellularLocation>
        <location evidence="8">Cytoplasm</location>
    </subcellularLocation>
</comment>
<dbReference type="InterPro" id="IPR011529">
    <property type="entry name" value="Glu_5kinase"/>
</dbReference>
<dbReference type="GO" id="GO:0005829">
    <property type="term" value="C:cytosol"/>
    <property type="evidence" value="ECO:0007669"/>
    <property type="project" value="TreeGrafter"/>
</dbReference>
<reference evidence="10 11" key="1">
    <citation type="journal article" date="2014" name="Genome Announc.">
        <title>Whole-Genome Sequence of Serratia symbiotica Strain CWBI-2.3T, a Free-Living Symbiont of the Black Bean Aphid Aphis fabae.</title>
        <authorList>
            <person name="Foray V."/>
            <person name="Grigorescu A.S."/>
            <person name="Sabri A."/>
            <person name="Haubruge E."/>
            <person name="Lognay G."/>
            <person name="Francis F."/>
            <person name="Fauconnier M.L."/>
            <person name="Hance T."/>
            <person name="Thonart P."/>
        </authorList>
    </citation>
    <scope>NUCLEOTIDE SEQUENCE [LARGE SCALE GENOMIC DNA]</scope>
    <source>
        <strain evidence="10">CWBI-2.3</strain>
    </source>
</reference>
<dbReference type="SUPFAM" id="SSF53633">
    <property type="entry name" value="Carbamate kinase-like"/>
    <property type="match status" value="1"/>
</dbReference>
<feature type="binding site" evidence="8">
    <location>
        <begin position="169"/>
        <end position="170"/>
    </location>
    <ligand>
        <name>ATP</name>
        <dbReference type="ChEBI" id="CHEBI:30616"/>
    </ligand>
</feature>
<dbReference type="InterPro" id="IPR001057">
    <property type="entry name" value="Glu/AcGlu_kinase"/>
</dbReference>
<dbReference type="Proteomes" id="UP000042738">
    <property type="component" value="Chromosome"/>
</dbReference>
<dbReference type="FunFam" id="2.30.130.10:FF:000003">
    <property type="entry name" value="Glutamate 5-kinase"/>
    <property type="match status" value="1"/>
</dbReference>
<dbReference type="PROSITE" id="PS50890">
    <property type="entry name" value="PUA"/>
    <property type="match status" value="1"/>
</dbReference>
<keyword evidence="5 8" id="KW-0547">Nucleotide-binding</keyword>
<dbReference type="InterPro" id="IPR001048">
    <property type="entry name" value="Asp/Glu/Uridylate_kinase"/>
</dbReference>
<proteinExistence type="inferred from homology"/>
<evidence type="ECO:0000256" key="3">
    <source>
        <dbReference type="ARBA" id="ARBA00022650"/>
    </source>
</evidence>
<dbReference type="NCBIfam" id="TIGR01027">
    <property type="entry name" value="proB"/>
    <property type="match status" value="1"/>
</dbReference>
<dbReference type="Pfam" id="PF00696">
    <property type="entry name" value="AA_kinase"/>
    <property type="match status" value="1"/>
</dbReference>
<dbReference type="InterPro" id="IPR019797">
    <property type="entry name" value="Glutamate_5-kinase_CS"/>
</dbReference>
<dbReference type="GO" id="GO:0055129">
    <property type="term" value="P:L-proline biosynthetic process"/>
    <property type="evidence" value="ECO:0007669"/>
    <property type="project" value="UniProtKB-UniRule"/>
</dbReference>
<evidence type="ECO:0000259" key="9">
    <source>
        <dbReference type="SMART" id="SM00359"/>
    </source>
</evidence>
<sequence>MNGSQTLVVKLGTSVLTGGSLRLNRAHIVELIRQCAQQHAAGHRIVIVTSGAIAAGREHLDYPDLPATIATKQLLAAVGQSRLIQLWEQLFALYGIHIGQMLLTRTDLEDRERFLNARDTMMALLDNRIVPIINENDAVATAEIKVGDNDNLSALAAILAGANKLLLLTDQQGLYTADPRDNPQAELIREVQHIDDTLRAIAGDSVSGLGTGGMGTKLQAADVACRAGIDVVIAAGSKPGVVADVIEGKSVGTRFHALATPLENRKRWIFGAPPAGEITIDDGAVEAMITRGSSLLPKGICAVKGDFSRGEVIRIRTLEGRDLAHGVSRYNSDAMRMIAGHHSQDISEILGYEYGSVAVHRDDMIVS</sequence>
<feature type="binding site" evidence="8">
    <location>
        <position position="10"/>
    </location>
    <ligand>
        <name>ATP</name>
        <dbReference type="ChEBI" id="CHEBI:30616"/>
    </ligand>
</feature>
<evidence type="ECO:0000256" key="1">
    <source>
        <dbReference type="ARBA" id="ARBA00022490"/>
    </source>
</evidence>
<dbReference type="InterPro" id="IPR041739">
    <property type="entry name" value="G5K_ProB"/>
</dbReference>
<dbReference type="PIRSF" id="PIRSF000729">
    <property type="entry name" value="GK"/>
    <property type="match status" value="1"/>
</dbReference>
<dbReference type="PANTHER" id="PTHR43654">
    <property type="entry name" value="GLUTAMATE 5-KINASE"/>
    <property type="match status" value="1"/>
</dbReference>
<keyword evidence="3 8" id="KW-0641">Proline biosynthesis</keyword>
<evidence type="ECO:0000256" key="2">
    <source>
        <dbReference type="ARBA" id="ARBA00022605"/>
    </source>
</evidence>
<feature type="binding site" evidence="8">
    <location>
        <begin position="211"/>
        <end position="217"/>
    </location>
    <ligand>
        <name>ATP</name>
        <dbReference type="ChEBI" id="CHEBI:30616"/>
    </ligand>
</feature>
<keyword evidence="4 8" id="KW-0808">Transferase</keyword>
<dbReference type="FunFam" id="3.40.1160.10:FF:000006">
    <property type="entry name" value="Glutamate 5-kinase"/>
    <property type="match status" value="1"/>
</dbReference>
<comment type="function">
    <text evidence="8">Catalyzes the transfer of a phosphate group to glutamate to form L-glutamate 5-phosphate.</text>
</comment>
<evidence type="ECO:0000313" key="10">
    <source>
        <dbReference type="EMBL" id="QLH62246.1"/>
    </source>
</evidence>
<dbReference type="CDD" id="cd04242">
    <property type="entry name" value="AAK_G5K_ProB"/>
    <property type="match status" value="1"/>
</dbReference>
<comment type="catalytic activity">
    <reaction evidence="8">
        <text>L-glutamate + ATP = L-glutamyl 5-phosphate + ADP</text>
        <dbReference type="Rhea" id="RHEA:14877"/>
        <dbReference type="ChEBI" id="CHEBI:29985"/>
        <dbReference type="ChEBI" id="CHEBI:30616"/>
        <dbReference type="ChEBI" id="CHEBI:58274"/>
        <dbReference type="ChEBI" id="CHEBI:456216"/>
        <dbReference type="EC" id="2.7.2.11"/>
    </reaction>
</comment>
<dbReference type="GO" id="GO:0005524">
    <property type="term" value="F:ATP binding"/>
    <property type="evidence" value="ECO:0007669"/>
    <property type="project" value="UniProtKB-KW"/>
</dbReference>
<evidence type="ECO:0000256" key="4">
    <source>
        <dbReference type="ARBA" id="ARBA00022679"/>
    </source>
</evidence>
<dbReference type="STRING" id="138074.SYMBAF_100072"/>
<keyword evidence="6 8" id="KW-0418">Kinase</keyword>
<name>A0A068Z3L5_9GAMM</name>
<evidence type="ECO:0000256" key="5">
    <source>
        <dbReference type="ARBA" id="ARBA00022741"/>
    </source>
</evidence>
<dbReference type="PROSITE" id="PS00902">
    <property type="entry name" value="GLUTAMATE_5_KINASE"/>
    <property type="match status" value="1"/>
</dbReference>
<dbReference type="HAMAP" id="MF_00456">
    <property type="entry name" value="ProB"/>
    <property type="match status" value="1"/>
</dbReference>
<feature type="binding site" evidence="8">
    <location>
        <position position="50"/>
    </location>
    <ligand>
        <name>substrate</name>
    </ligand>
</feature>
<evidence type="ECO:0000256" key="8">
    <source>
        <dbReference type="HAMAP-Rule" id="MF_00456"/>
    </source>
</evidence>
<evidence type="ECO:0000313" key="11">
    <source>
        <dbReference type="Proteomes" id="UP000042738"/>
    </source>
</evidence>
<dbReference type="Gene3D" id="3.40.1160.10">
    <property type="entry name" value="Acetylglutamate kinase-like"/>
    <property type="match status" value="2"/>
</dbReference>
<dbReference type="InterPro" id="IPR005715">
    <property type="entry name" value="Glu_5kinase/COase_Synthase"/>
</dbReference>
<organism evidence="10 11">
    <name type="scientific">Serratia symbiotica</name>
    <dbReference type="NCBI Taxonomy" id="138074"/>
    <lineage>
        <taxon>Bacteria</taxon>
        <taxon>Pseudomonadati</taxon>
        <taxon>Pseudomonadota</taxon>
        <taxon>Gammaproteobacteria</taxon>
        <taxon>Enterobacterales</taxon>
        <taxon>Yersiniaceae</taxon>
        <taxon>Serratia</taxon>
    </lineage>
</organism>
<evidence type="ECO:0000256" key="6">
    <source>
        <dbReference type="ARBA" id="ARBA00022777"/>
    </source>
</evidence>
<dbReference type="CDD" id="cd21157">
    <property type="entry name" value="PUA_G5K"/>
    <property type="match status" value="1"/>
</dbReference>
<dbReference type="InterPro" id="IPR002478">
    <property type="entry name" value="PUA"/>
</dbReference>
<dbReference type="Pfam" id="PF01472">
    <property type="entry name" value="PUA"/>
    <property type="match status" value="1"/>
</dbReference>
<comment type="similarity">
    <text evidence="8">Belongs to the glutamate 5-kinase family.</text>
</comment>